<name>A0ABN0P009_TRELE</name>
<organism evidence="1 2">
    <name type="scientific">Treponema lecithinolyticum ATCC 700332</name>
    <dbReference type="NCBI Taxonomy" id="1321815"/>
    <lineage>
        <taxon>Bacteria</taxon>
        <taxon>Pseudomonadati</taxon>
        <taxon>Spirochaetota</taxon>
        <taxon>Spirochaetia</taxon>
        <taxon>Spirochaetales</taxon>
        <taxon>Treponemataceae</taxon>
        <taxon>Treponema</taxon>
    </lineage>
</organism>
<proteinExistence type="predicted"/>
<comment type="caution">
    <text evidence="1">The sequence shown here is derived from an EMBL/GenBank/DDBJ whole genome shotgun (WGS) entry which is preliminary data.</text>
</comment>
<evidence type="ECO:0000313" key="1">
    <source>
        <dbReference type="EMBL" id="ERJ93614.1"/>
    </source>
</evidence>
<keyword evidence="2" id="KW-1185">Reference proteome</keyword>
<dbReference type="Proteomes" id="UP000016649">
    <property type="component" value="Unassembled WGS sequence"/>
</dbReference>
<reference evidence="1 2" key="1">
    <citation type="submission" date="2013-08" db="EMBL/GenBank/DDBJ databases">
        <authorList>
            <person name="Weinstock G."/>
            <person name="Sodergren E."/>
            <person name="Wylie T."/>
            <person name="Fulton L."/>
            <person name="Fulton R."/>
            <person name="Fronick C."/>
            <person name="O'Laughlin M."/>
            <person name="Godfrey J."/>
            <person name="Miner T."/>
            <person name="Herter B."/>
            <person name="Appelbaum E."/>
            <person name="Cordes M."/>
            <person name="Lek S."/>
            <person name="Wollam A."/>
            <person name="Pepin K.H."/>
            <person name="Palsikar V.B."/>
            <person name="Mitreva M."/>
            <person name="Wilson R.K."/>
        </authorList>
    </citation>
    <scope>NUCLEOTIDE SEQUENCE [LARGE SCALE GENOMIC DNA]</scope>
    <source>
        <strain evidence="1 2">ATCC 700332</strain>
    </source>
</reference>
<dbReference type="EMBL" id="AWVH01000023">
    <property type="protein sequence ID" value="ERJ93614.1"/>
    <property type="molecule type" value="Genomic_DNA"/>
</dbReference>
<dbReference type="RefSeq" id="WP_021686927.1">
    <property type="nucleotide sequence ID" value="NZ_KI260564.1"/>
</dbReference>
<sequence length="140" mass="16509">MQLSTQDKNDILTGLAWDYKVSEDELLDVINGKKEKAGPFTSEKLLVRCLERVSWHRIVALWGIENILKSYTPKLLMQIHSKVLRKRYDTVFRLLRKEPLPASSWGSEYHKNLQHTFLSDRRILSVKLDKKRQALKYRSL</sequence>
<protein>
    <submittedName>
        <fullName evidence="1">Uncharacterized protein</fullName>
    </submittedName>
</protein>
<gene>
    <name evidence="1" type="ORF">HMPREF9193_00703</name>
</gene>
<accession>A0ABN0P009</accession>
<evidence type="ECO:0000313" key="2">
    <source>
        <dbReference type="Proteomes" id="UP000016649"/>
    </source>
</evidence>